<feature type="domain" description="FHA" evidence="2">
    <location>
        <begin position="22"/>
        <end position="71"/>
    </location>
</feature>
<dbReference type="InterPro" id="IPR029016">
    <property type="entry name" value="GAF-like_dom_sf"/>
</dbReference>
<reference evidence="3 4" key="1">
    <citation type="submission" date="2019-02" db="EMBL/GenBank/DDBJ databases">
        <title>Deep-cultivation of Planctomycetes and their phenomic and genomic characterization uncovers novel biology.</title>
        <authorList>
            <person name="Wiegand S."/>
            <person name="Jogler M."/>
            <person name="Boedeker C."/>
            <person name="Pinto D."/>
            <person name="Vollmers J."/>
            <person name="Rivas-Marin E."/>
            <person name="Kohn T."/>
            <person name="Peeters S.H."/>
            <person name="Heuer A."/>
            <person name="Rast P."/>
            <person name="Oberbeckmann S."/>
            <person name="Bunk B."/>
            <person name="Jeske O."/>
            <person name="Meyerdierks A."/>
            <person name="Storesund J.E."/>
            <person name="Kallscheuer N."/>
            <person name="Luecker S."/>
            <person name="Lage O.M."/>
            <person name="Pohl T."/>
            <person name="Merkel B.J."/>
            <person name="Hornburger P."/>
            <person name="Mueller R.-W."/>
            <person name="Bruemmer F."/>
            <person name="Labrenz M."/>
            <person name="Spormann A.M."/>
            <person name="Op den Camp H."/>
            <person name="Overmann J."/>
            <person name="Amann R."/>
            <person name="Jetten M.S.M."/>
            <person name="Mascher T."/>
            <person name="Medema M.H."/>
            <person name="Devos D.P."/>
            <person name="Kaster A.-K."/>
            <person name="Ovreas L."/>
            <person name="Rohde M."/>
            <person name="Galperin M.Y."/>
            <person name="Jogler C."/>
        </authorList>
    </citation>
    <scope>NUCLEOTIDE SEQUENCE [LARGE SCALE GENOMIC DNA]</scope>
    <source>
        <strain evidence="3 4">Pla110</strain>
    </source>
</reference>
<dbReference type="PANTHER" id="PTHR43156:SF2">
    <property type="entry name" value="STAGE II SPORULATION PROTEIN E"/>
    <property type="match status" value="1"/>
</dbReference>
<dbReference type="SUPFAM" id="SSF55781">
    <property type="entry name" value="GAF domain-like"/>
    <property type="match status" value="1"/>
</dbReference>
<keyword evidence="4" id="KW-1185">Reference proteome</keyword>
<dbReference type="Pfam" id="PF00498">
    <property type="entry name" value="FHA"/>
    <property type="match status" value="1"/>
</dbReference>
<dbReference type="InterPro" id="IPR036457">
    <property type="entry name" value="PPM-type-like_dom_sf"/>
</dbReference>
<dbReference type="SUPFAM" id="SSF49879">
    <property type="entry name" value="SMAD/FHA domain"/>
    <property type="match status" value="1"/>
</dbReference>
<dbReference type="Gene3D" id="2.60.200.20">
    <property type="match status" value="1"/>
</dbReference>
<dbReference type="SMART" id="SM00240">
    <property type="entry name" value="FHA"/>
    <property type="match status" value="1"/>
</dbReference>
<dbReference type="AlphaFoldDB" id="A0A518CL88"/>
<dbReference type="Gene3D" id="3.60.40.10">
    <property type="entry name" value="PPM-type phosphatase domain"/>
    <property type="match status" value="1"/>
</dbReference>
<dbReference type="Pfam" id="PF13185">
    <property type="entry name" value="GAF_2"/>
    <property type="match status" value="1"/>
</dbReference>
<dbReference type="PANTHER" id="PTHR43156">
    <property type="entry name" value="STAGE II SPORULATION PROTEIN E-RELATED"/>
    <property type="match status" value="1"/>
</dbReference>
<dbReference type="Proteomes" id="UP000317178">
    <property type="component" value="Chromosome"/>
</dbReference>
<dbReference type="GO" id="GO:0016791">
    <property type="term" value="F:phosphatase activity"/>
    <property type="evidence" value="ECO:0007669"/>
    <property type="project" value="TreeGrafter"/>
</dbReference>
<dbReference type="EMBL" id="CP036281">
    <property type="protein sequence ID" value="QDU79993.1"/>
    <property type="molecule type" value="Genomic_DNA"/>
</dbReference>
<dbReference type="SMART" id="SM00331">
    <property type="entry name" value="PP2C_SIG"/>
    <property type="match status" value="1"/>
</dbReference>
<evidence type="ECO:0000313" key="3">
    <source>
        <dbReference type="EMBL" id="QDU79993.1"/>
    </source>
</evidence>
<dbReference type="InterPro" id="IPR008984">
    <property type="entry name" value="SMAD_FHA_dom_sf"/>
</dbReference>
<dbReference type="RefSeq" id="WP_144995032.1">
    <property type="nucleotide sequence ID" value="NZ_CP036281.1"/>
</dbReference>
<dbReference type="InterPro" id="IPR001932">
    <property type="entry name" value="PPM-type_phosphatase-like_dom"/>
</dbReference>
<dbReference type="PROSITE" id="PS50006">
    <property type="entry name" value="FHA_DOMAIN"/>
    <property type="match status" value="1"/>
</dbReference>
<dbReference type="SUPFAM" id="SSF81606">
    <property type="entry name" value="PP2C-like"/>
    <property type="match status" value="1"/>
</dbReference>
<sequence>MNKLTLLEGGKAVPYELSRDELTIGRHPECDIFLNSDMVSRRHARVYTNGGQVFIEDLGSGNGTFINGQRVNQPTAIKNEDRVKIGPILFRFDSTQAMNKTAPIPLLSSVPDGTLLSIDFDFTPDDAEQPTIMDTVENSGTYIDFDSQPEEKLRGIIEISRALAGTVDLEVLLPKILDVLFEVFPNADRGCILLKDKQTAQMFPRAYKTRRGKDDEAVRLSKTILNKVLEEKAGILSADASSDSRFESSASISDLTIRSMMCVPMLDLQGNPQGVISIDTQNPLHRFKGEDLDLLNVVAAQAALSYENATLMVSYMEKKRQDREMDIARNVQHALLPKSFPEINGYEFYASYDSAQAVGGDYYDAIRLSPTKICLAFGDVAGKGVPASLVMSRISSVVESTMGFVEDVRKAIKRINNLMCSNAVEGRFVTFVLLVIDTKKNTLSLANAGHMPPLIKKPDGVLEELGESEVGIPIGVLEDFEYEVVTRKLEPGEVFVIYTDGVSEAMNANNELYGIERLKETILTSSAEPVSLAQTILKDVRTHANGRPQNDDITLMTFGRVQN</sequence>
<keyword evidence="1 3" id="KW-0378">Hydrolase</keyword>
<evidence type="ECO:0000313" key="4">
    <source>
        <dbReference type="Proteomes" id="UP000317178"/>
    </source>
</evidence>
<protein>
    <submittedName>
        <fullName evidence="3">Phosphoserine phosphatase RsbU</fullName>
        <ecNumber evidence="3">3.1.3.3</ecNumber>
    </submittedName>
</protein>
<proteinExistence type="predicted"/>
<dbReference type="KEGG" id="plon:Pla110_17150"/>
<dbReference type="EC" id="3.1.3.3" evidence="3"/>
<dbReference type="Gene3D" id="3.30.450.40">
    <property type="match status" value="1"/>
</dbReference>
<dbReference type="InterPro" id="IPR003018">
    <property type="entry name" value="GAF"/>
</dbReference>
<dbReference type="InterPro" id="IPR052016">
    <property type="entry name" value="Bact_Sigma-Reg"/>
</dbReference>
<dbReference type="SMART" id="SM00065">
    <property type="entry name" value="GAF"/>
    <property type="match status" value="1"/>
</dbReference>
<dbReference type="OrthoDB" id="247273at2"/>
<dbReference type="InterPro" id="IPR000253">
    <property type="entry name" value="FHA_dom"/>
</dbReference>
<dbReference type="Pfam" id="PF07228">
    <property type="entry name" value="SpoIIE"/>
    <property type="match status" value="1"/>
</dbReference>
<dbReference type="CDD" id="cd00060">
    <property type="entry name" value="FHA"/>
    <property type="match status" value="1"/>
</dbReference>
<name>A0A518CL88_9PLAN</name>
<accession>A0A518CL88</accession>
<organism evidence="3 4">
    <name type="scientific">Polystyrenella longa</name>
    <dbReference type="NCBI Taxonomy" id="2528007"/>
    <lineage>
        <taxon>Bacteria</taxon>
        <taxon>Pseudomonadati</taxon>
        <taxon>Planctomycetota</taxon>
        <taxon>Planctomycetia</taxon>
        <taxon>Planctomycetales</taxon>
        <taxon>Planctomycetaceae</taxon>
        <taxon>Polystyrenella</taxon>
    </lineage>
</organism>
<gene>
    <name evidence="3" type="primary">rsbU_4</name>
    <name evidence="3" type="ORF">Pla110_17150</name>
</gene>
<evidence type="ECO:0000256" key="1">
    <source>
        <dbReference type="ARBA" id="ARBA00022801"/>
    </source>
</evidence>
<evidence type="ECO:0000259" key="2">
    <source>
        <dbReference type="PROSITE" id="PS50006"/>
    </source>
</evidence>